<keyword evidence="2" id="KW-1185">Reference proteome</keyword>
<reference evidence="1 2" key="1">
    <citation type="journal article" date="2019" name="Plant Biotechnol. J.">
        <title>The red bayberry genome and genetic basis of sex determination.</title>
        <authorList>
            <person name="Jia H.M."/>
            <person name="Jia H.J."/>
            <person name="Cai Q.L."/>
            <person name="Wang Y."/>
            <person name="Zhao H.B."/>
            <person name="Yang W.F."/>
            <person name="Wang G.Y."/>
            <person name="Li Y.H."/>
            <person name="Zhan D.L."/>
            <person name="Shen Y.T."/>
            <person name="Niu Q.F."/>
            <person name="Chang L."/>
            <person name="Qiu J."/>
            <person name="Zhao L."/>
            <person name="Xie H.B."/>
            <person name="Fu W.Y."/>
            <person name="Jin J."/>
            <person name="Li X.W."/>
            <person name="Jiao Y."/>
            <person name="Zhou C.C."/>
            <person name="Tu T."/>
            <person name="Chai C.Y."/>
            <person name="Gao J.L."/>
            <person name="Fan L.J."/>
            <person name="van de Weg E."/>
            <person name="Wang J.Y."/>
            <person name="Gao Z.S."/>
        </authorList>
    </citation>
    <scope>NUCLEOTIDE SEQUENCE [LARGE SCALE GENOMIC DNA]</scope>
    <source>
        <tissue evidence="1">Leaves</tissue>
    </source>
</reference>
<accession>A0A6A1WFE2</accession>
<evidence type="ECO:0000313" key="1">
    <source>
        <dbReference type="EMBL" id="KAB1223982.1"/>
    </source>
</evidence>
<name>A0A6A1WFE2_9ROSI</name>
<evidence type="ECO:0000313" key="2">
    <source>
        <dbReference type="Proteomes" id="UP000516437"/>
    </source>
</evidence>
<protein>
    <submittedName>
        <fullName evidence="1">Uncharacterized protein</fullName>
    </submittedName>
</protein>
<dbReference type="AlphaFoldDB" id="A0A6A1WFE2"/>
<dbReference type="Proteomes" id="UP000516437">
    <property type="component" value="Chromosome 2"/>
</dbReference>
<dbReference type="EMBL" id="RXIC02000020">
    <property type="protein sequence ID" value="KAB1223982.1"/>
    <property type="molecule type" value="Genomic_DNA"/>
</dbReference>
<sequence>MKYIGRSICDLMDDQGWIGHLKRDGVASVDLVWEFYVALLDVADLDALVWTTTVCRVTFQLLADILAAFMGMQSPIGAYPAVEMGTSQMRRHLPYIHGPGRGCRWTLHETEVHASILAYSAPHLCLRHPAEGSHDRVFYSERRADVIRG</sequence>
<gene>
    <name evidence="1" type="ORF">CJ030_MR2G006059</name>
</gene>
<comment type="caution">
    <text evidence="1">The sequence shown here is derived from an EMBL/GenBank/DDBJ whole genome shotgun (WGS) entry which is preliminary data.</text>
</comment>
<proteinExistence type="predicted"/>
<organism evidence="1 2">
    <name type="scientific">Morella rubra</name>
    <name type="common">Chinese bayberry</name>
    <dbReference type="NCBI Taxonomy" id="262757"/>
    <lineage>
        <taxon>Eukaryota</taxon>
        <taxon>Viridiplantae</taxon>
        <taxon>Streptophyta</taxon>
        <taxon>Embryophyta</taxon>
        <taxon>Tracheophyta</taxon>
        <taxon>Spermatophyta</taxon>
        <taxon>Magnoliopsida</taxon>
        <taxon>eudicotyledons</taxon>
        <taxon>Gunneridae</taxon>
        <taxon>Pentapetalae</taxon>
        <taxon>rosids</taxon>
        <taxon>fabids</taxon>
        <taxon>Fagales</taxon>
        <taxon>Myricaceae</taxon>
        <taxon>Morella</taxon>
    </lineage>
</organism>